<proteinExistence type="predicted"/>
<organism evidence="2 3">
    <name type="scientific">Rhodocollybia butyracea</name>
    <dbReference type="NCBI Taxonomy" id="206335"/>
    <lineage>
        <taxon>Eukaryota</taxon>
        <taxon>Fungi</taxon>
        <taxon>Dikarya</taxon>
        <taxon>Basidiomycota</taxon>
        <taxon>Agaricomycotina</taxon>
        <taxon>Agaricomycetes</taxon>
        <taxon>Agaricomycetidae</taxon>
        <taxon>Agaricales</taxon>
        <taxon>Marasmiineae</taxon>
        <taxon>Omphalotaceae</taxon>
        <taxon>Rhodocollybia</taxon>
    </lineage>
</organism>
<dbReference type="AlphaFoldDB" id="A0A9P5PC31"/>
<comment type="caution">
    <text evidence="2">The sequence shown here is derived from an EMBL/GenBank/DDBJ whole genome shotgun (WGS) entry which is preliminary data.</text>
</comment>
<evidence type="ECO:0000313" key="3">
    <source>
        <dbReference type="Proteomes" id="UP000772434"/>
    </source>
</evidence>
<feature type="non-terminal residue" evidence="2">
    <location>
        <position position="117"/>
    </location>
</feature>
<dbReference type="InterPro" id="IPR041457">
    <property type="entry name" value="CxC2_KDZ-assoc"/>
</dbReference>
<gene>
    <name evidence="2" type="ORF">BDP27DRAFT_1148806</name>
</gene>
<feature type="non-terminal residue" evidence="2">
    <location>
        <position position="1"/>
    </location>
</feature>
<keyword evidence="3" id="KW-1185">Reference proteome</keyword>
<sequence>ADTAYRSKVCFDWSFYCRGCIVAKHGTNPLHVVEQWTSGNFLHDVELATLGLIFHLNHSAEHPCPSAYNHEPRSFTLVGALRLQPASIKFCACEQGHTDRSQLLQHRLFPATVTAPQ</sequence>
<feature type="domain" description="CxC2-like cysteine cluster KDZ transposase-associated" evidence="1">
    <location>
        <begin position="47"/>
        <end position="117"/>
    </location>
</feature>
<accession>A0A9P5PC31</accession>
<dbReference type="OrthoDB" id="3004525at2759"/>
<dbReference type="Pfam" id="PF18803">
    <property type="entry name" value="CxC2"/>
    <property type="match status" value="1"/>
</dbReference>
<name>A0A9P5PC31_9AGAR</name>
<evidence type="ECO:0000259" key="1">
    <source>
        <dbReference type="Pfam" id="PF18803"/>
    </source>
</evidence>
<evidence type="ECO:0000313" key="2">
    <source>
        <dbReference type="EMBL" id="KAF9062331.1"/>
    </source>
</evidence>
<dbReference type="Proteomes" id="UP000772434">
    <property type="component" value="Unassembled WGS sequence"/>
</dbReference>
<reference evidence="2" key="1">
    <citation type="submission" date="2020-11" db="EMBL/GenBank/DDBJ databases">
        <authorList>
            <consortium name="DOE Joint Genome Institute"/>
            <person name="Ahrendt S."/>
            <person name="Riley R."/>
            <person name="Andreopoulos W."/>
            <person name="Labutti K."/>
            <person name="Pangilinan J."/>
            <person name="Ruiz-Duenas F.J."/>
            <person name="Barrasa J.M."/>
            <person name="Sanchez-Garcia M."/>
            <person name="Camarero S."/>
            <person name="Miyauchi S."/>
            <person name="Serrano A."/>
            <person name="Linde D."/>
            <person name="Babiker R."/>
            <person name="Drula E."/>
            <person name="Ayuso-Fernandez I."/>
            <person name="Pacheco R."/>
            <person name="Padilla G."/>
            <person name="Ferreira P."/>
            <person name="Barriuso J."/>
            <person name="Kellner H."/>
            <person name="Castanera R."/>
            <person name="Alfaro M."/>
            <person name="Ramirez L."/>
            <person name="Pisabarro A.G."/>
            <person name="Kuo A."/>
            <person name="Tritt A."/>
            <person name="Lipzen A."/>
            <person name="He G."/>
            <person name="Yan M."/>
            <person name="Ng V."/>
            <person name="Cullen D."/>
            <person name="Martin F."/>
            <person name="Rosso M.-N."/>
            <person name="Henrissat B."/>
            <person name="Hibbett D."/>
            <person name="Martinez A.T."/>
            <person name="Grigoriev I.V."/>
        </authorList>
    </citation>
    <scope>NUCLEOTIDE SEQUENCE</scope>
    <source>
        <strain evidence="2">AH 40177</strain>
    </source>
</reference>
<dbReference type="EMBL" id="JADNRY010000175">
    <property type="protein sequence ID" value="KAF9062331.1"/>
    <property type="molecule type" value="Genomic_DNA"/>
</dbReference>
<protein>
    <recommendedName>
        <fullName evidence="1">CxC2-like cysteine cluster KDZ transposase-associated domain-containing protein</fullName>
    </recommendedName>
</protein>